<feature type="domain" description="Peptidase M48" evidence="13">
    <location>
        <begin position="122"/>
        <end position="260"/>
    </location>
</feature>
<feature type="region of interest" description="Disordered" evidence="11">
    <location>
        <begin position="1"/>
        <end position="48"/>
    </location>
</feature>
<feature type="transmembrane region" description="Helical" evidence="12">
    <location>
        <begin position="59"/>
        <end position="81"/>
    </location>
</feature>
<evidence type="ECO:0000256" key="1">
    <source>
        <dbReference type="ARBA" id="ARBA00022475"/>
    </source>
</evidence>
<feature type="transmembrane region" description="Helical" evidence="12">
    <location>
        <begin position="203"/>
        <end position="220"/>
    </location>
</feature>
<evidence type="ECO:0000256" key="5">
    <source>
        <dbReference type="ARBA" id="ARBA00022801"/>
    </source>
</evidence>
<feature type="transmembrane region" description="Helical" evidence="12">
    <location>
        <begin position="262"/>
        <end position="279"/>
    </location>
</feature>
<dbReference type="InterPro" id="IPR001915">
    <property type="entry name" value="Peptidase_M48"/>
</dbReference>
<evidence type="ECO:0000256" key="4">
    <source>
        <dbReference type="ARBA" id="ARBA00022723"/>
    </source>
</evidence>
<evidence type="ECO:0000313" key="14">
    <source>
        <dbReference type="EMBL" id="QSB15427.1"/>
    </source>
</evidence>
<dbReference type="Pfam" id="PF01435">
    <property type="entry name" value="Peptidase_M48"/>
    <property type="match status" value="1"/>
</dbReference>
<dbReference type="RefSeq" id="WP_239677609.1">
    <property type="nucleotide sequence ID" value="NZ_CP070499.1"/>
</dbReference>
<gene>
    <name evidence="14" type="ORF">JQS43_03445</name>
</gene>
<keyword evidence="15" id="KW-1185">Reference proteome</keyword>
<keyword evidence="1" id="KW-1003">Cell membrane</keyword>
<organism evidence="14 15">
    <name type="scientific">Natronosporangium hydrolyticum</name>
    <dbReference type="NCBI Taxonomy" id="2811111"/>
    <lineage>
        <taxon>Bacteria</taxon>
        <taxon>Bacillati</taxon>
        <taxon>Actinomycetota</taxon>
        <taxon>Actinomycetes</taxon>
        <taxon>Micromonosporales</taxon>
        <taxon>Micromonosporaceae</taxon>
        <taxon>Natronosporangium</taxon>
    </lineage>
</organism>
<evidence type="ECO:0000256" key="8">
    <source>
        <dbReference type="ARBA" id="ARBA00023049"/>
    </source>
</evidence>
<evidence type="ECO:0000313" key="15">
    <source>
        <dbReference type="Proteomes" id="UP000662857"/>
    </source>
</evidence>
<feature type="transmembrane region" description="Helical" evidence="12">
    <location>
        <begin position="232"/>
        <end position="256"/>
    </location>
</feature>
<dbReference type="GO" id="GO:0004222">
    <property type="term" value="F:metalloendopeptidase activity"/>
    <property type="evidence" value="ECO:0007669"/>
    <property type="project" value="InterPro"/>
</dbReference>
<protein>
    <submittedName>
        <fullName evidence="14">M48 family metalloprotease</fullName>
    </submittedName>
</protein>
<evidence type="ECO:0000256" key="10">
    <source>
        <dbReference type="RuleBase" id="RU003983"/>
    </source>
</evidence>
<keyword evidence="9 12" id="KW-0472">Membrane</keyword>
<keyword evidence="7 12" id="KW-1133">Transmembrane helix</keyword>
<evidence type="ECO:0000256" key="7">
    <source>
        <dbReference type="ARBA" id="ARBA00022989"/>
    </source>
</evidence>
<evidence type="ECO:0000256" key="9">
    <source>
        <dbReference type="ARBA" id="ARBA00023136"/>
    </source>
</evidence>
<dbReference type="Proteomes" id="UP000662857">
    <property type="component" value="Chromosome"/>
</dbReference>
<evidence type="ECO:0000256" key="12">
    <source>
        <dbReference type="SAM" id="Phobius"/>
    </source>
</evidence>
<proteinExistence type="inferred from homology"/>
<sequence length="345" mass="36076">MWRSDGIPADRPSPPSATSWPPGSFIPPAPRAGDDRAPVARPRPGGGVDATTVGTLVAAAGWLLLSGTLLGGVGALLAVLLERPVVGLAVVAIWGVSGAAMVTVPGQWLLTWLARCRTPTPEEQGRLAAAWREVTEAAGVDPGRYRLWVQSSDRLNAFAAAGRVVAVTSHAVAVLPHRQLAAVLAHELGHHLAGHAWSRALCYWYALPARLVLAFLRVWARTVLRLAAGGDGARLLAVVLGIAAALLVMTTTALLLMLVAGVPGWLLPVVAMAPFLVLAGRRVGGAERRADEIAVVLGYGAELLAALADSAPANQEASRWRVATPQQSAIAARRRRLAQRLGARG</sequence>
<dbReference type="InterPro" id="IPR050083">
    <property type="entry name" value="HtpX_protease"/>
</dbReference>
<comment type="similarity">
    <text evidence="10">Belongs to the peptidase M48 family.</text>
</comment>
<evidence type="ECO:0000259" key="13">
    <source>
        <dbReference type="Pfam" id="PF01435"/>
    </source>
</evidence>
<evidence type="ECO:0000256" key="11">
    <source>
        <dbReference type="SAM" id="MobiDB-lite"/>
    </source>
</evidence>
<dbReference type="Gene3D" id="3.30.2010.10">
    <property type="entry name" value="Metalloproteases ('zincins'), catalytic domain"/>
    <property type="match status" value="1"/>
</dbReference>
<comment type="cofactor">
    <cofactor evidence="10">
        <name>Zn(2+)</name>
        <dbReference type="ChEBI" id="CHEBI:29105"/>
    </cofactor>
    <text evidence="10">Binds 1 zinc ion per subunit.</text>
</comment>
<keyword evidence="6 10" id="KW-0862">Zinc</keyword>
<dbReference type="GO" id="GO:0006508">
    <property type="term" value="P:proteolysis"/>
    <property type="evidence" value="ECO:0007669"/>
    <property type="project" value="UniProtKB-KW"/>
</dbReference>
<dbReference type="PANTHER" id="PTHR43221">
    <property type="entry name" value="PROTEASE HTPX"/>
    <property type="match status" value="1"/>
</dbReference>
<keyword evidence="3 12" id="KW-0812">Transmembrane</keyword>
<evidence type="ECO:0000256" key="2">
    <source>
        <dbReference type="ARBA" id="ARBA00022670"/>
    </source>
</evidence>
<dbReference type="AlphaFoldDB" id="A0A895YCB3"/>
<feature type="transmembrane region" description="Helical" evidence="12">
    <location>
        <begin position="88"/>
        <end position="110"/>
    </location>
</feature>
<dbReference type="EMBL" id="CP070499">
    <property type="protein sequence ID" value="QSB15427.1"/>
    <property type="molecule type" value="Genomic_DNA"/>
</dbReference>
<keyword evidence="4" id="KW-0479">Metal-binding</keyword>
<dbReference type="GO" id="GO:0046872">
    <property type="term" value="F:metal ion binding"/>
    <property type="evidence" value="ECO:0007669"/>
    <property type="project" value="UniProtKB-KW"/>
</dbReference>
<keyword evidence="2 10" id="KW-0645">Protease</keyword>
<evidence type="ECO:0000256" key="6">
    <source>
        <dbReference type="ARBA" id="ARBA00022833"/>
    </source>
</evidence>
<reference evidence="14" key="1">
    <citation type="submission" date="2021-02" db="EMBL/GenBank/DDBJ databases">
        <title>Natrosporangium hydrolyticum gen. nov., sp. nov, a haloalkaliphilic actinobacterium from a soda solonchak soil.</title>
        <authorList>
            <person name="Sorokin D.Y."/>
            <person name="Khijniak T.V."/>
            <person name="Zakharycheva A.P."/>
            <person name="Boueva O.V."/>
            <person name="Ariskina E.V."/>
            <person name="Hahnke R.L."/>
            <person name="Bunk B."/>
            <person name="Sproer C."/>
            <person name="Schumann P."/>
            <person name="Evtushenko L.I."/>
            <person name="Kublanov I.V."/>
        </authorList>
    </citation>
    <scope>NUCLEOTIDE SEQUENCE</scope>
    <source>
        <strain evidence="14">DSM 106523</strain>
    </source>
</reference>
<name>A0A895YCB3_9ACTN</name>
<evidence type="ECO:0000256" key="3">
    <source>
        <dbReference type="ARBA" id="ARBA00022692"/>
    </source>
</evidence>
<accession>A0A895YCB3</accession>
<feature type="compositionally biased region" description="Low complexity" evidence="11">
    <location>
        <begin position="39"/>
        <end position="48"/>
    </location>
</feature>
<keyword evidence="5 10" id="KW-0378">Hydrolase</keyword>
<keyword evidence="8 10" id="KW-0482">Metalloprotease</keyword>
<dbReference type="KEGG" id="nhy:JQS43_03445"/>
<dbReference type="PANTHER" id="PTHR43221:SF2">
    <property type="entry name" value="PROTEASE HTPX HOMOLOG"/>
    <property type="match status" value="1"/>
</dbReference>